<organism evidence="9 10">
    <name type="scientific">Digitaria exilis</name>
    <dbReference type="NCBI Taxonomy" id="1010633"/>
    <lineage>
        <taxon>Eukaryota</taxon>
        <taxon>Viridiplantae</taxon>
        <taxon>Streptophyta</taxon>
        <taxon>Embryophyta</taxon>
        <taxon>Tracheophyta</taxon>
        <taxon>Spermatophyta</taxon>
        <taxon>Magnoliopsida</taxon>
        <taxon>Liliopsida</taxon>
        <taxon>Poales</taxon>
        <taxon>Poaceae</taxon>
        <taxon>PACMAD clade</taxon>
        <taxon>Panicoideae</taxon>
        <taxon>Panicodae</taxon>
        <taxon>Paniceae</taxon>
        <taxon>Anthephorinae</taxon>
        <taxon>Digitaria</taxon>
    </lineage>
</organism>
<accession>A0A835B078</accession>
<dbReference type="InterPro" id="IPR027417">
    <property type="entry name" value="P-loop_NTPase"/>
</dbReference>
<dbReference type="EMBL" id="JACEFO010002208">
    <property type="protein sequence ID" value="KAF8673366.1"/>
    <property type="molecule type" value="Genomic_DNA"/>
</dbReference>
<keyword evidence="10" id="KW-1185">Reference proteome</keyword>
<keyword evidence="6" id="KW-0175">Coiled coil</keyword>
<evidence type="ECO:0000259" key="8">
    <source>
        <dbReference type="Pfam" id="PF18052"/>
    </source>
</evidence>
<dbReference type="PANTHER" id="PTHR19338:SF58">
    <property type="entry name" value="OS09G0517100 PROTEIN"/>
    <property type="match status" value="1"/>
</dbReference>
<evidence type="ECO:0000313" key="10">
    <source>
        <dbReference type="Proteomes" id="UP000636709"/>
    </source>
</evidence>
<dbReference type="Proteomes" id="UP000636709">
    <property type="component" value="Unassembled WGS sequence"/>
</dbReference>
<evidence type="ECO:0000256" key="2">
    <source>
        <dbReference type="ARBA" id="ARBA00022614"/>
    </source>
</evidence>
<evidence type="ECO:0000256" key="1">
    <source>
        <dbReference type="ARBA" id="ARBA00008894"/>
    </source>
</evidence>
<dbReference type="GO" id="GO:0006952">
    <property type="term" value="P:defense response"/>
    <property type="evidence" value="ECO:0007669"/>
    <property type="project" value="UniProtKB-KW"/>
</dbReference>
<dbReference type="Pfam" id="PF00931">
    <property type="entry name" value="NB-ARC"/>
    <property type="match status" value="1"/>
</dbReference>
<feature type="domain" description="NB-ARC" evidence="7">
    <location>
        <begin position="190"/>
        <end position="368"/>
    </location>
</feature>
<dbReference type="OrthoDB" id="690104at2759"/>
<keyword evidence="5" id="KW-0611">Plant defense</keyword>
<evidence type="ECO:0000256" key="6">
    <source>
        <dbReference type="SAM" id="Coils"/>
    </source>
</evidence>
<protein>
    <recommendedName>
        <fullName evidence="11">Rx N-terminal domain-containing protein</fullName>
    </recommendedName>
</protein>
<dbReference type="Gene3D" id="1.20.5.4130">
    <property type="match status" value="1"/>
</dbReference>
<feature type="domain" description="Disease resistance N-terminal" evidence="8">
    <location>
        <begin position="16"/>
        <end position="93"/>
    </location>
</feature>
<comment type="similarity">
    <text evidence="1">Belongs to the disease resistance NB-LRR family.</text>
</comment>
<dbReference type="SUPFAM" id="SSF52540">
    <property type="entry name" value="P-loop containing nucleoside triphosphate hydrolases"/>
    <property type="match status" value="1"/>
</dbReference>
<sequence length="373" mass="41608">MADLVLGLAKSAVEGTLTIAKSAIEEEKKLKKNMQRDLMLISDEFEMMHSFLNVSKERASDEMVKTVVRQVRNMALDVEDCIESVVLMDTKSHWWRRMLPSCILAMVPGLPAPALDQAVVAIELLKSRVEAMGQRNERYMNIGSGSSDSGPAGPTDKAQRQAVADATAVGLLIEARNVLTKHRSPGDLIELINKIDQALPLQVISVWGAEGDLGVASIVKKTCADPKISKKFGFRAWVKLTHPFNSHEFTRSLLAQFYANYFPQEGSSVNFLKPLDVMIATEGVLVEEFVKLVSDRRYLVFLEDVYQAVDLEAVRLYLPDKKNGSCIVVHTQQLEVASLCVGESHRVSELEQFSAGHSVFVFYNEVWMLQTYI</sequence>
<dbReference type="PANTHER" id="PTHR19338">
    <property type="entry name" value="TRANSLOCASE OF INNER MITOCHONDRIAL MEMBRANE 13 HOMOLOG"/>
    <property type="match status" value="1"/>
</dbReference>
<proteinExistence type="inferred from homology"/>
<gene>
    <name evidence="9" type="ORF">HU200_048929</name>
</gene>
<evidence type="ECO:0000313" key="9">
    <source>
        <dbReference type="EMBL" id="KAF8673366.1"/>
    </source>
</evidence>
<evidence type="ECO:0000256" key="4">
    <source>
        <dbReference type="ARBA" id="ARBA00022741"/>
    </source>
</evidence>
<dbReference type="InterPro" id="IPR002182">
    <property type="entry name" value="NB-ARC"/>
</dbReference>
<keyword evidence="2" id="KW-0433">Leucine-rich repeat</keyword>
<dbReference type="AlphaFoldDB" id="A0A835B078"/>
<keyword evidence="3" id="KW-0677">Repeat</keyword>
<dbReference type="Pfam" id="PF18052">
    <property type="entry name" value="Rx_N"/>
    <property type="match status" value="1"/>
</dbReference>
<evidence type="ECO:0000256" key="3">
    <source>
        <dbReference type="ARBA" id="ARBA00022737"/>
    </source>
</evidence>
<dbReference type="Gene3D" id="3.40.50.300">
    <property type="entry name" value="P-loop containing nucleotide triphosphate hydrolases"/>
    <property type="match status" value="1"/>
</dbReference>
<dbReference type="GO" id="GO:0043531">
    <property type="term" value="F:ADP binding"/>
    <property type="evidence" value="ECO:0007669"/>
    <property type="project" value="InterPro"/>
</dbReference>
<keyword evidence="4" id="KW-0547">Nucleotide-binding</keyword>
<dbReference type="InterPro" id="IPR041118">
    <property type="entry name" value="Rx_N"/>
</dbReference>
<comment type="caution">
    <text evidence="9">The sequence shown here is derived from an EMBL/GenBank/DDBJ whole genome shotgun (WGS) entry which is preliminary data.</text>
</comment>
<evidence type="ECO:0000259" key="7">
    <source>
        <dbReference type="Pfam" id="PF00931"/>
    </source>
</evidence>
<evidence type="ECO:0000256" key="5">
    <source>
        <dbReference type="ARBA" id="ARBA00022821"/>
    </source>
</evidence>
<evidence type="ECO:0008006" key="11">
    <source>
        <dbReference type="Google" id="ProtNLM"/>
    </source>
</evidence>
<name>A0A835B078_9POAL</name>
<feature type="coiled-coil region" evidence="6">
    <location>
        <begin position="17"/>
        <end position="44"/>
    </location>
</feature>
<reference evidence="9" key="1">
    <citation type="submission" date="2020-07" db="EMBL/GenBank/DDBJ databases">
        <title>Genome sequence and genetic diversity analysis of an under-domesticated orphan crop, white fonio (Digitaria exilis).</title>
        <authorList>
            <person name="Bennetzen J.L."/>
            <person name="Chen S."/>
            <person name="Ma X."/>
            <person name="Wang X."/>
            <person name="Yssel A.E.J."/>
            <person name="Chaluvadi S.R."/>
            <person name="Johnson M."/>
            <person name="Gangashetty P."/>
            <person name="Hamidou F."/>
            <person name="Sanogo M.D."/>
            <person name="Zwaenepoel A."/>
            <person name="Wallace J."/>
            <person name="Van De Peer Y."/>
            <person name="Van Deynze A."/>
        </authorList>
    </citation>
    <scope>NUCLEOTIDE SEQUENCE</scope>
    <source>
        <tissue evidence="9">Leaves</tissue>
    </source>
</reference>